<dbReference type="EC" id="3.4.-.-" evidence="3"/>
<dbReference type="RefSeq" id="WP_376736657.1">
    <property type="nucleotide sequence ID" value="NZ_JAYMRS010000001.1"/>
</dbReference>
<gene>
    <name evidence="3" type="ORF">VSQ78_01980</name>
</gene>
<dbReference type="Gene3D" id="2.120.10.30">
    <property type="entry name" value="TolB, C-terminal domain"/>
    <property type="match status" value="1"/>
</dbReference>
<name>A0ABV5DPD1_9ACTN</name>
<evidence type="ECO:0000259" key="2">
    <source>
        <dbReference type="Pfam" id="PF00326"/>
    </source>
</evidence>
<dbReference type="Pfam" id="PF00326">
    <property type="entry name" value="Peptidase_S9"/>
    <property type="match status" value="1"/>
</dbReference>
<comment type="caution">
    <text evidence="3">The sequence shown here is derived from an EMBL/GenBank/DDBJ whole genome shotgun (WGS) entry which is preliminary data.</text>
</comment>
<dbReference type="Proteomes" id="UP001585053">
    <property type="component" value="Unassembled WGS sequence"/>
</dbReference>
<accession>A0ABV5DPD1</accession>
<dbReference type="SUPFAM" id="SSF82171">
    <property type="entry name" value="DPP6 N-terminal domain-like"/>
    <property type="match status" value="1"/>
</dbReference>
<organism evidence="3 4">
    <name type="scientific">Nocardiopsis alba</name>
    <dbReference type="NCBI Taxonomy" id="53437"/>
    <lineage>
        <taxon>Bacteria</taxon>
        <taxon>Bacillati</taxon>
        <taxon>Actinomycetota</taxon>
        <taxon>Actinomycetes</taxon>
        <taxon>Streptosporangiales</taxon>
        <taxon>Nocardiopsidaceae</taxon>
        <taxon>Nocardiopsis</taxon>
    </lineage>
</organism>
<sequence>MSSADHETRPRRIEIEELFADPSFANPKISPDGSRMAYLAPEHGRRNVWVRGIDQDHDQARCVTHDDRRGITTYLWSDDPRWLLYLQDTDGNEDWHLYRVDLDDPDAPAVDLTPLPEGSRVFGAEELPSHPGHVLVTMNRRPMALDLFRVEVATGEITLHHEQAGPTENVLLDHDGRPAFASHLEEDGTLEFSAIDPDTGDHKSLIRLGGAEYPLGVHPQLVTPDGSGLVIGTYHESDHLRLVRIDRETGETTVLAALEDQSLDIMGTMVPGVLPPTVYTHRRTGEILAARFVGPRPHIEVLDDDFAEVYAKLSTLSDGVLGTLSSDDTGRHWIATFVHDRDPAVAWYYDHETGQSRRLFRPYPHLDPADLAPMEAVEFPARDGLPLHGLLTLPVGVAPERLPLVLLVHGGPWTHDTWGYNPQAQLLANRGHAVLQVNFRGSTGYGRRHTTAAIGQFAGAMHDDLLDAVDWAVDQGYADPDRIGIMGGSYGGYAALVGVTFTPDRFAAAVDIVGIADLASFMRNLPPFSRPYLMTSWYAYVGDPDIPEQEVDMLERSPISRVDKITTPLLVAHGANDVRVMQGESDKIVASLEERGVPVEYLLAEDEGHGFANPENEIRLQEAILRHFEEHLGE</sequence>
<protein>
    <submittedName>
        <fullName evidence="3">S9 family peptidase</fullName>
        <ecNumber evidence="3">3.4.-.-</ecNumber>
    </submittedName>
</protein>
<keyword evidence="1 3" id="KW-0378">Hydrolase</keyword>
<evidence type="ECO:0000313" key="3">
    <source>
        <dbReference type="EMBL" id="MFB8766452.1"/>
    </source>
</evidence>
<dbReference type="PANTHER" id="PTHR42776">
    <property type="entry name" value="SERINE PEPTIDASE S9 FAMILY MEMBER"/>
    <property type="match status" value="1"/>
</dbReference>
<evidence type="ECO:0000256" key="1">
    <source>
        <dbReference type="ARBA" id="ARBA00022801"/>
    </source>
</evidence>
<dbReference type="PANTHER" id="PTHR42776:SF27">
    <property type="entry name" value="DIPEPTIDYL PEPTIDASE FAMILY MEMBER 6"/>
    <property type="match status" value="1"/>
</dbReference>
<reference evidence="3 4" key="1">
    <citation type="submission" date="2024-01" db="EMBL/GenBank/DDBJ databases">
        <title>Genome mining of biosynthetic gene clusters to explore secondary metabolites of Streptomyces sp.</title>
        <authorList>
            <person name="Baig A."/>
            <person name="Ajitkumar Shintre N."/>
            <person name="Kumar H."/>
            <person name="Anbarasu A."/>
            <person name="Ramaiah S."/>
        </authorList>
    </citation>
    <scope>NUCLEOTIDE SEQUENCE [LARGE SCALE GENOMIC DNA]</scope>
    <source>
        <strain evidence="3 4">A01</strain>
    </source>
</reference>
<dbReference type="EMBL" id="JAYMRS010000001">
    <property type="protein sequence ID" value="MFB8766452.1"/>
    <property type="molecule type" value="Genomic_DNA"/>
</dbReference>
<keyword evidence="4" id="KW-1185">Reference proteome</keyword>
<dbReference type="InterPro" id="IPR001375">
    <property type="entry name" value="Peptidase_S9_cat"/>
</dbReference>
<dbReference type="InterPro" id="IPR011042">
    <property type="entry name" value="6-blade_b-propeller_TolB-like"/>
</dbReference>
<feature type="domain" description="Peptidase S9 prolyl oligopeptidase catalytic" evidence="2">
    <location>
        <begin position="420"/>
        <end position="633"/>
    </location>
</feature>
<dbReference type="InterPro" id="IPR029058">
    <property type="entry name" value="AB_hydrolase_fold"/>
</dbReference>
<dbReference type="Gene3D" id="3.40.50.1820">
    <property type="entry name" value="alpha/beta hydrolase"/>
    <property type="match status" value="1"/>
</dbReference>
<dbReference type="SUPFAM" id="SSF53474">
    <property type="entry name" value="alpha/beta-Hydrolases"/>
    <property type="match status" value="1"/>
</dbReference>
<proteinExistence type="predicted"/>
<evidence type="ECO:0000313" key="4">
    <source>
        <dbReference type="Proteomes" id="UP001585053"/>
    </source>
</evidence>
<dbReference type="GO" id="GO:0016787">
    <property type="term" value="F:hydrolase activity"/>
    <property type="evidence" value="ECO:0007669"/>
    <property type="project" value="UniProtKB-KW"/>
</dbReference>